<reference evidence="1 2" key="1">
    <citation type="submission" date="2017-03" db="EMBL/GenBank/DDBJ databases">
        <title>Complete genome sequence of Candidatus 'Thiodictyon syntrophicum' sp. nov. strain Cad16T, a photolithoautotroph purple sulfur bacterium isolated from an alpine meromictic lake.</title>
        <authorList>
            <person name="Luedin S.M."/>
            <person name="Pothier J.F."/>
            <person name="Danza F."/>
            <person name="Storelli N."/>
            <person name="Wittwer M."/>
            <person name="Tonolla M."/>
        </authorList>
    </citation>
    <scope>NUCLEOTIDE SEQUENCE [LARGE SCALE GENOMIC DNA]</scope>
    <source>
        <strain evidence="1 2">Cad16T</strain>
    </source>
</reference>
<dbReference type="CDD" id="cd02440">
    <property type="entry name" value="AdoMet_MTases"/>
    <property type="match status" value="1"/>
</dbReference>
<dbReference type="InterPro" id="IPR029063">
    <property type="entry name" value="SAM-dependent_MTases_sf"/>
</dbReference>
<dbReference type="Pfam" id="PF13489">
    <property type="entry name" value="Methyltransf_23"/>
    <property type="match status" value="1"/>
</dbReference>
<name>A0A2K8UDC3_9GAMM</name>
<proteinExistence type="predicted"/>
<dbReference type="Gene3D" id="3.40.50.150">
    <property type="entry name" value="Vaccinia Virus protein VP39"/>
    <property type="match status" value="1"/>
</dbReference>
<keyword evidence="2" id="KW-1185">Reference proteome</keyword>
<evidence type="ECO:0000313" key="1">
    <source>
        <dbReference type="EMBL" id="AUB83487.1"/>
    </source>
</evidence>
<gene>
    <name evidence="1" type="ORF">THSYN_22740</name>
</gene>
<dbReference type="KEGG" id="tsy:THSYN_22740"/>
<dbReference type="Proteomes" id="UP000232638">
    <property type="component" value="Chromosome"/>
</dbReference>
<protein>
    <recommendedName>
        <fullName evidence="3">Methyltransferase type 12</fullName>
    </recommendedName>
</protein>
<dbReference type="EMBL" id="CP020370">
    <property type="protein sequence ID" value="AUB83487.1"/>
    <property type="molecule type" value="Genomic_DNA"/>
</dbReference>
<evidence type="ECO:0008006" key="3">
    <source>
        <dbReference type="Google" id="ProtNLM"/>
    </source>
</evidence>
<dbReference type="PANTHER" id="PTHR43861">
    <property type="entry name" value="TRANS-ACONITATE 2-METHYLTRANSFERASE-RELATED"/>
    <property type="match status" value="1"/>
</dbReference>
<sequence length="323" mass="35978">MSENAADCRVCGHSQGNRLHQVRETMYGVPGAFVYLECAACGCLQLQDIPPEMAAWYPPDYCAYGQAKVRRLPAWRRRLKALRTRLLLGGLGRGGRWLARLLPLPPYGDWLARLPLGLDSRILDVGCGAGHLLLRLQRDGFRSLRGLDPFIAETLTYPGGLVVQKEPLADLAGEFDLIMLHHSFEHMDRPLEVLATLAAHLAPDGRLLVRIPLAGSYAWRKYGASWANLDAPRHLYLHTPTSLALLAAAAGMAIESIVYDSQYKQIALSEWLSLGGTMKDYEQWERTCYSARDIRGFKRAARTLNARRDGDAAAFILVRRGGR</sequence>
<dbReference type="SUPFAM" id="SSF53335">
    <property type="entry name" value="S-adenosyl-L-methionine-dependent methyltransferases"/>
    <property type="match status" value="1"/>
</dbReference>
<dbReference type="OrthoDB" id="9773188at2"/>
<organism evidence="1 2">
    <name type="scientific">Candidatus Thiodictyon syntrophicum</name>
    <dbReference type="NCBI Taxonomy" id="1166950"/>
    <lineage>
        <taxon>Bacteria</taxon>
        <taxon>Pseudomonadati</taxon>
        <taxon>Pseudomonadota</taxon>
        <taxon>Gammaproteobacteria</taxon>
        <taxon>Chromatiales</taxon>
        <taxon>Chromatiaceae</taxon>
        <taxon>Thiodictyon</taxon>
    </lineage>
</organism>
<evidence type="ECO:0000313" key="2">
    <source>
        <dbReference type="Proteomes" id="UP000232638"/>
    </source>
</evidence>
<dbReference type="RefSeq" id="WP_100921173.1">
    <property type="nucleotide sequence ID" value="NZ_CP020370.1"/>
</dbReference>
<dbReference type="AlphaFoldDB" id="A0A2K8UDC3"/>
<accession>A0A2K8UDC3</accession>